<dbReference type="Gene3D" id="2.60.40.380">
    <property type="entry name" value="Purple acid phosphatase-like, N-terminal"/>
    <property type="match status" value="1"/>
</dbReference>
<evidence type="ECO:0000259" key="4">
    <source>
        <dbReference type="PROSITE" id="PS51498"/>
    </source>
</evidence>
<keyword evidence="6" id="KW-0496">Mitochondrion</keyword>
<accession>A0A0G4J5I3</accession>
<dbReference type="Proteomes" id="UP000039324">
    <property type="component" value="Unassembled WGS sequence"/>
</dbReference>
<keyword evidence="7" id="KW-1185">Reference proteome</keyword>
<dbReference type="InterPro" id="IPR041792">
    <property type="entry name" value="MPP_PAP"/>
</dbReference>
<proteinExistence type="inferred from homology"/>
<feature type="chain" id="PRO_5033758098" description="Purple acid phosphatase" evidence="3">
    <location>
        <begin position="20"/>
        <end position="589"/>
    </location>
</feature>
<dbReference type="EC" id="3.1.3.2" evidence="3"/>
<comment type="catalytic activity">
    <reaction evidence="3">
        <text>a phosphate monoester + H2O = an alcohol + phosphate</text>
        <dbReference type="Rhea" id="RHEA:15017"/>
        <dbReference type="ChEBI" id="CHEBI:15377"/>
        <dbReference type="ChEBI" id="CHEBI:30879"/>
        <dbReference type="ChEBI" id="CHEBI:43474"/>
        <dbReference type="ChEBI" id="CHEBI:67140"/>
        <dbReference type="EC" id="3.1.3.2"/>
    </reaction>
</comment>
<feature type="signal peptide" evidence="3">
    <location>
        <begin position="1"/>
        <end position="19"/>
    </location>
</feature>
<geneLocation type="mitochondrion" evidence="6"/>
<dbReference type="Pfam" id="PF14008">
    <property type="entry name" value="Metallophos_C"/>
    <property type="match status" value="1"/>
</dbReference>
<comment type="similarity">
    <text evidence="3">Belongs to the metallophosphoesterase superfamily. Purple acid phosphatase family.</text>
</comment>
<dbReference type="CDD" id="cd00839">
    <property type="entry name" value="MPP_PAPs"/>
    <property type="match status" value="1"/>
</dbReference>
<name>A0A0G4J5I3_PLABS</name>
<evidence type="ECO:0000313" key="6">
    <source>
        <dbReference type="EMBL" id="SPQ94890.1"/>
    </source>
</evidence>
<sequence>MLVMMWRIVLLTMLVNCYASYPITSMTMVVGPDSACPEGTTRMSDPLGSPGLWPGPLVYLCLGRDPAKPHITSLTFIESVWQRRVARCPPGWERIGAVNRRRFSYWLLLCVSYDSPDQHGIEDLSVVTGGDPCPHGFTQMSQNLNAGWITSTSAFLCVAGSLAAPPAMMRLAIINQTAVSVSWTTWRGLTSSALYNPVVVFGNGTGRHDEKVAGTTRSYSSDYHHDVVIAGLKPNGRYFYRCGDEGRGLSIEASFEMPPDGNAPFTAVVVGDMGTDNSQSTLKRMLERRDSSSFFMHVGDLAYADDRDHIGSNPDFEVIWNDWQAAITPIASVKPYMVLPGNHDVSCHSFGDIWCHKSMTNFTVFNTRFRMPSLESGGVLNLWYSFDYGPAHFIAINTESDYEGAPTTPRTVIGNRGGGFGNQIAWLRKDLERAAANRKARPWIIVMGHRPLYSSHVNDFPRRQQEKTRATFEGLFLEFKVDLYLSGHVHSYERSYPVAKSQTLGAHYTNPAAPVYVVNGAAGNIEGHDPLPDDAPSWSAFRLSNKYGYGVLDIFNHTCLRWQFYSADSDLLEDAFSIVKTPIARVAAM</sequence>
<dbReference type="SUPFAM" id="SSF49363">
    <property type="entry name" value="Purple acid phosphatase, N-terminal domain"/>
    <property type="match status" value="1"/>
</dbReference>
<feature type="domain" description="MABP" evidence="4">
    <location>
        <begin position="20"/>
        <end position="161"/>
    </location>
</feature>
<dbReference type="PANTHER" id="PTHR45867:SF10">
    <property type="entry name" value="PURPLE ACID PHOSPHATASE"/>
    <property type="match status" value="1"/>
</dbReference>
<evidence type="ECO:0000256" key="3">
    <source>
        <dbReference type="RuleBase" id="RU361203"/>
    </source>
</evidence>
<dbReference type="InterPro" id="IPR023341">
    <property type="entry name" value="MABP"/>
</dbReference>
<dbReference type="EMBL" id="CDSF01000133">
    <property type="protein sequence ID" value="CEP02772.1"/>
    <property type="molecule type" value="Genomic_DNA"/>
</dbReference>
<evidence type="ECO:0000256" key="1">
    <source>
        <dbReference type="ARBA" id="ARBA00022729"/>
    </source>
</evidence>
<reference evidence="5 7" key="1">
    <citation type="submission" date="2015-02" db="EMBL/GenBank/DDBJ databases">
        <authorList>
            <person name="Chooi Y.-H."/>
        </authorList>
    </citation>
    <scope>NUCLEOTIDE SEQUENCE [LARGE SCALE GENOMIC DNA]</scope>
    <source>
        <strain evidence="5">E3</strain>
    </source>
</reference>
<dbReference type="EMBL" id="OVEO01000003">
    <property type="protein sequence ID" value="SPQ94890.1"/>
    <property type="molecule type" value="Genomic_DNA"/>
</dbReference>
<dbReference type="InterPro" id="IPR029052">
    <property type="entry name" value="Metallo-depent_PP-like"/>
</dbReference>
<dbReference type="Proteomes" id="UP000290189">
    <property type="component" value="Unassembled WGS sequence"/>
</dbReference>
<evidence type="ECO:0000256" key="2">
    <source>
        <dbReference type="ARBA" id="ARBA00023180"/>
    </source>
</evidence>
<gene>
    <name evidence="5" type="ORF">PBRA_002739</name>
    <name evidence="6" type="ORF">PLBR_LOCUS2105</name>
</gene>
<dbReference type="GO" id="GO:0046872">
    <property type="term" value="F:metal ion binding"/>
    <property type="evidence" value="ECO:0007669"/>
    <property type="project" value="InterPro"/>
</dbReference>
<organism evidence="5 7">
    <name type="scientific">Plasmodiophora brassicae</name>
    <name type="common">Clubroot disease agent</name>
    <dbReference type="NCBI Taxonomy" id="37360"/>
    <lineage>
        <taxon>Eukaryota</taxon>
        <taxon>Sar</taxon>
        <taxon>Rhizaria</taxon>
        <taxon>Endomyxa</taxon>
        <taxon>Phytomyxea</taxon>
        <taxon>Plasmodiophorida</taxon>
        <taxon>Plasmodiophoridae</taxon>
        <taxon>Plasmodiophora</taxon>
    </lineage>
</organism>
<dbReference type="InterPro" id="IPR025733">
    <property type="entry name" value="PAPs_C"/>
</dbReference>
<evidence type="ECO:0000313" key="7">
    <source>
        <dbReference type="Proteomes" id="UP000039324"/>
    </source>
</evidence>
<dbReference type="Pfam" id="PF00149">
    <property type="entry name" value="Metallophos"/>
    <property type="match status" value="1"/>
</dbReference>
<dbReference type="AlphaFoldDB" id="A0A0G4J5I3"/>
<evidence type="ECO:0000313" key="5">
    <source>
        <dbReference type="EMBL" id="CEP02772.1"/>
    </source>
</evidence>
<dbReference type="PANTHER" id="PTHR45867">
    <property type="entry name" value="PURPLE ACID PHOSPHATASE"/>
    <property type="match status" value="1"/>
</dbReference>
<keyword evidence="2" id="KW-0325">Glycoprotein</keyword>
<dbReference type="GO" id="GO:0005737">
    <property type="term" value="C:cytoplasm"/>
    <property type="evidence" value="ECO:0007669"/>
    <property type="project" value="UniProtKB-ARBA"/>
</dbReference>
<dbReference type="PROSITE" id="PS51498">
    <property type="entry name" value="MABP"/>
    <property type="match status" value="1"/>
</dbReference>
<dbReference type="OrthoDB" id="45007at2759"/>
<dbReference type="Gene3D" id="3.60.21.10">
    <property type="match status" value="1"/>
</dbReference>
<dbReference type="InterPro" id="IPR015914">
    <property type="entry name" value="PAPs_N"/>
</dbReference>
<dbReference type="InterPro" id="IPR004843">
    <property type="entry name" value="Calcineurin-like_PHP"/>
</dbReference>
<evidence type="ECO:0000313" key="8">
    <source>
        <dbReference type="Proteomes" id="UP000290189"/>
    </source>
</evidence>
<dbReference type="SUPFAM" id="SSF56300">
    <property type="entry name" value="Metallo-dependent phosphatases"/>
    <property type="match status" value="1"/>
</dbReference>
<dbReference type="InterPro" id="IPR008963">
    <property type="entry name" value="Purple_acid_Pase-like_N"/>
</dbReference>
<keyword evidence="3" id="KW-0378">Hydrolase</keyword>
<protein>
    <recommendedName>
        <fullName evidence="3">Purple acid phosphatase</fullName>
        <ecNumber evidence="3">3.1.3.2</ecNumber>
    </recommendedName>
</protein>
<keyword evidence="1 3" id="KW-0732">Signal</keyword>
<reference evidence="6 8" key="2">
    <citation type="submission" date="2018-03" db="EMBL/GenBank/DDBJ databases">
        <authorList>
            <person name="Fogelqvist J."/>
        </authorList>
    </citation>
    <scope>NUCLEOTIDE SEQUENCE [LARGE SCALE GENOMIC DNA]</scope>
</reference>
<dbReference type="OMA" id="WYSFRVS"/>
<dbReference type="Pfam" id="PF16656">
    <property type="entry name" value="Pur_ac_phosph_N"/>
    <property type="match status" value="1"/>
</dbReference>
<dbReference type="GO" id="GO:0003993">
    <property type="term" value="F:acid phosphatase activity"/>
    <property type="evidence" value="ECO:0007669"/>
    <property type="project" value="UniProtKB-EC"/>
</dbReference>
<dbReference type="STRING" id="37360.A0A0G4J5I3"/>